<keyword evidence="1" id="KW-1133">Transmembrane helix</keyword>
<feature type="non-terminal residue" evidence="2">
    <location>
        <position position="1"/>
    </location>
</feature>
<dbReference type="Gene3D" id="1.20.1250.20">
    <property type="entry name" value="MFS general substrate transporter like domains"/>
    <property type="match status" value="1"/>
</dbReference>
<keyword evidence="1" id="KW-0472">Membrane</keyword>
<comment type="caution">
    <text evidence="2">The sequence shown here is derived from an EMBL/GenBank/DDBJ whole genome shotgun (WGS) entry which is preliminary data.</text>
</comment>
<dbReference type="AlphaFoldDB" id="A0AA38G6L0"/>
<dbReference type="InterPro" id="IPR036259">
    <property type="entry name" value="MFS_trans_sf"/>
</dbReference>
<feature type="transmembrane region" description="Helical" evidence="1">
    <location>
        <begin position="115"/>
        <end position="134"/>
    </location>
</feature>
<dbReference type="GO" id="GO:0016020">
    <property type="term" value="C:membrane"/>
    <property type="evidence" value="ECO:0007669"/>
    <property type="project" value="InterPro"/>
</dbReference>
<dbReference type="SUPFAM" id="SSF103473">
    <property type="entry name" value="MFS general substrate transporter"/>
    <property type="match status" value="1"/>
</dbReference>
<protein>
    <submittedName>
        <fullName evidence="2">Uncharacterized protein</fullName>
    </submittedName>
</protein>
<evidence type="ECO:0000256" key="1">
    <source>
        <dbReference type="SAM" id="Phobius"/>
    </source>
</evidence>
<dbReference type="EMBL" id="JAHRHJ020000004">
    <property type="protein sequence ID" value="KAH9317784.1"/>
    <property type="molecule type" value="Genomic_DNA"/>
</dbReference>
<organism evidence="2 3">
    <name type="scientific">Taxus chinensis</name>
    <name type="common">Chinese yew</name>
    <name type="synonym">Taxus wallichiana var. chinensis</name>
    <dbReference type="NCBI Taxonomy" id="29808"/>
    <lineage>
        <taxon>Eukaryota</taxon>
        <taxon>Viridiplantae</taxon>
        <taxon>Streptophyta</taxon>
        <taxon>Embryophyta</taxon>
        <taxon>Tracheophyta</taxon>
        <taxon>Spermatophyta</taxon>
        <taxon>Pinopsida</taxon>
        <taxon>Pinidae</taxon>
        <taxon>Conifers II</taxon>
        <taxon>Cupressales</taxon>
        <taxon>Taxaceae</taxon>
        <taxon>Taxus</taxon>
    </lineage>
</organism>
<dbReference type="Pfam" id="PF05631">
    <property type="entry name" value="MFS_5"/>
    <property type="match status" value="1"/>
</dbReference>
<sequence>AEGLQAVYGESLYQQYGVGREDMALLFASGYFISLFVGTFLGISSDFIGRKKACLVFCILHFIGSIARLFGNYHSILMGTASVALASSLFSCTFETWMTAEHEKLGFRQDWLNDTFWTMSFGAATSSLGSAALANALVNWKGPHRMTLPSAAAALVTVSGYVKLEWSIVMQFRLGSIRNQVVQWYHWYVKSYDEPNQKKFVKQIQERFGLCAYDDFTGALIKLRKT</sequence>
<evidence type="ECO:0000313" key="2">
    <source>
        <dbReference type="EMBL" id="KAH9317784.1"/>
    </source>
</evidence>
<accession>A0AA38G6L0</accession>
<name>A0AA38G6L0_TAXCH</name>
<gene>
    <name evidence="2" type="ORF">KI387_019553</name>
</gene>
<evidence type="ECO:0000313" key="3">
    <source>
        <dbReference type="Proteomes" id="UP000824469"/>
    </source>
</evidence>
<dbReference type="PANTHER" id="PTHR23516">
    <property type="entry name" value="SAM (S-ADENOSYL METHIONINE) TRANSPORTER"/>
    <property type="match status" value="1"/>
</dbReference>
<keyword evidence="3" id="KW-1185">Reference proteome</keyword>
<proteinExistence type="predicted"/>
<dbReference type="PANTHER" id="PTHR23516:SF2">
    <property type="entry name" value="MOLYBDATE-ANION TRANSPORTER"/>
    <property type="match status" value="1"/>
</dbReference>
<dbReference type="InterPro" id="IPR008509">
    <property type="entry name" value="MOT2/MFSD5"/>
</dbReference>
<keyword evidence="1" id="KW-0812">Transmembrane</keyword>
<feature type="transmembrane region" description="Helical" evidence="1">
    <location>
        <begin position="53"/>
        <end position="70"/>
    </location>
</feature>
<feature type="transmembrane region" description="Helical" evidence="1">
    <location>
        <begin position="23"/>
        <end position="41"/>
    </location>
</feature>
<dbReference type="Proteomes" id="UP000824469">
    <property type="component" value="Unassembled WGS sequence"/>
</dbReference>
<dbReference type="GO" id="GO:0015098">
    <property type="term" value="F:molybdate ion transmembrane transporter activity"/>
    <property type="evidence" value="ECO:0007669"/>
    <property type="project" value="InterPro"/>
</dbReference>
<reference evidence="2 3" key="1">
    <citation type="journal article" date="2021" name="Nat. Plants">
        <title>The Taxus genome provides insights into paclitaxel biosynthesis.</title>
        <authorList>
            <person name="Xiong X."/>
            <person name="Gou J."/>
            <person name="Liao Q."/>
            <person name="Li Y."/>
            <person name="Zhou Q."/>
            <person name="Bi G."/>
            <person name="Li C."/>
            <person name="Du R."/>
            <person name="Wang X."/>
            <person name="Sun T."/>
            <person name="Guo L."/>
            <person name="Liang H."/>
            <person name="Lu P."/>
            <person name="Wu Y."/>
            <person name="Zhang Z."/>
            <person name="Ro D.K."/>
            <person name="Shang Y."/>
            <person name="Huang S."/>
            <person name="Yan J."/>
        </authorList>
    </citation>
    <scope>NUCLEOTIDE SEQUENCE [LARGE SCALE GENOMIC DNA]</scope>
    <source>
        <strain evidence="2">Ta-2019</strain>
    </source>
</reference>